<gene>
    <name evidence="1" type="ORF">RHMOL_Rhmol01G0227000</name>
</gene>
<proteinExistence type="predicted"/>
<sequence>MTTLIERWWPETHLFHLRTDEWTMTMQDVEVLLGLPVDDEPIIGKSTKEWGPLCQRLLGIVPVPDVDRKNGKSGKQNVGGAFILLQLWAWERFPFVGPGHLGMRERMRSSLLGAWQPPHGKDWKARQKDYRKDHRAKLKMWNNRLDHNMTLFERLRTVQTMEDIDLDELRSIGKERVGAMEYLEKLVLKRKQTLDGDDGGNYDAPDEVTQLGDDLVGMVVTPRWRGM</sequence>
<organism evidence="1 2">
    <name type="scientific">Rhododendron molle</name>
    <name type="common">Chinese azalea</name>
    <name type="synonym">Azalea mollis</name>
    <dbReference type="NCBI Taxonomy" id="49168"/>
    <lineage>
        <taxon>Eukaryota</taxon>
        <taxon>Viridiplantae</taxon>
        <taxon>Streptophyta</taxon>
        <taxon>Embryophyta</taxon>
        <taxon>Tracheophyta</taxon>
        <taxon>Spermatophyta</taxon>
        <taxon>Magnoliopsida</taxon>
        <taxon>eudicotyledons</taxon>
        <taxon>Gunneridae</taxon>
        <taxon>Pentapetalae</taxon>
        <taxon>asterids</taxon>
        <taxon>Ericales</taxon>
        <taxon>Ericaceae</taxon>
        <taxon>Ericoideae</taxon>
        <taxon>Rhodoreae</taxon>
        <taxon>Rhododendron</taxon>
    </lineage>
</organism>
<comment type="caution">
    <text evidence="1">The sequence shown here is derived from an EMBL/GenBank/DDBJ whole genome shotgun (WGS) entry which is preliminary data.</text>
</comment>
<dbReference type="EMBL" id="CM046388">
    <property type="protein sequence ID" value="KAI8572779.1"/>
    <property type="molecule type" value="Genomic_DNA"/>
</dbReference>
<keyword evidence="2" id="KW-1185">Reference proteome</keyword>
<reference evidence="1" key="1">
    <citation type="submission" date="2022-02" db="EMBL/GenBank/DDBJ databases">
        <title>Plant Genome Project.</title>
        <authorList>
            <person name="Zhang R.-G."/>
        </authorList>
    </citation>
    <scope>NUCLEOTIDE SEQUENCE</scope>
    <source>
        <strain evidence="1">AT1</strain>
    </source>
</reference>
<dbReference type="Proteomes" id="UP001062846">
    <property type="component" value="Chromosome 1"/>
</dbReference>
<evidence type="ECO:0000313" key="1">
    <source>
        <dbReference type="EMBL" id="KAI8572779.1"/>
    </source>
</evidence>
<accession>A0ACC0Q5P0</accession>
<name>A0ACC0Q5P0_RHOML</name>
<evidence type="ECO:0000313" key="2">
    <source>
        <dbReference type="Proteomes" id="UP001062846"/>
    </source>
</evidence>
<protein>
    <submittedName>
        <fullName evidence="1">Uncharacterized protein</fullName>
    </submittedName>
</protein>